<comment type="caution">
    <text evidence="3">The sequence shown here is derived from an EMBL/GenBank/DDBJ whole genome shotgun (WGS) entry which is preliminary data.</text>
</comment>
<dbReference type="Gene3D" id="3.30.70.1070">
    <property type="entry name" value="Sporulation related repeat"/>
    <property type="match status" value="1"/>
</dbReference>
<feature type="signal peptide" evidence="1">
    <location>
        <begin position="1"/>
        <end position="23"/>
    </location>
</feature>
<evidence type="ECO:0000313" key="3">
    <source>
        <dbReference type="EMBL" id="MDW6094150.1"/>
    </source>
</evidence>
<dbReference type="Pfam" id="PF05036">
    <property type="entry name" value="SPOR"/>
    <property type="match status" value="1"/>
</dbReference>
<dbReference type="EMBL" id="JAWRCP010000002">
    <property type="protein sequence ID" value="MDW6094150.1"/>
    <property type="molecule type" value="Genomic_DNA"/>
</dbReference>
<dbReference type="PROSITE" id="PS51257">
    <property type="entry name" value="PROKAR_LIPOPROTEIN"/>
    <property type="match status" value="1"/>
</dbReference>
<reference evidence="3 4" key="1">
    <citation type="submission" date="2023-11" db="EMBL/GenBank/DDBJ databases">
        <title>Plant-associative lifestyle of Vibrio porteresiae and its evolutionary dynamics.</title>
        <authorList>
            <person name="Rameshkumar N."/>
            <person name="Kirti K."/>
        </authorList>
    </citation>
    <scope>NUCLEOTIDE SEQUENCE [LARGE SCALE GENOMIC DNA]</scope>
    <source>
        <strain evidence="3 4">MSSRF7</strain>
    </source>
</reference>
<feature type="chain" id="PRO_5045921440" evidence="1">
    <location>
        <begin position="24"/>
        <end position="188"/>
    </location>
</feature>
<sequence>MEKKVILGLSTLLLAACSSGTYVTDVTTESYQEEYPTAKIQQPVVSQQGTTADGVTEMNVVRTTEKPATSQKMSQPSQTAVTITPPTAKQVAMNPRFGYTIQVVAVGSQSKVDRFSSKLPKNGQPIWENYKVVNGTKWYTVLYGDFATRAKAHQAIQMLPAEFRQLKPFVKSIDAIKNSEYPTLNKLN</sequence>
<organism evidence="3 4">
    <name type="scientific">Vibrio rhizosphaerae</name>
    <dbReference type="NCBI Taxonomy" id="398736"/>
    <lineage>
        <taxon>Bacteria</taxon>
        <taxon>Pseudomonadati</taxon>
        <taxon>Pseudomonadota</taxon>
        <taxon>Gammaproteobacteria</taxon>
        <taxon>Vibrionales</taxon>
        <taxon>Vibrionaceae</taxon>
        <taxon>Vibrio</taxon>
    </lineage>
</organism>
<evidence type="ECO:0000259" key="2">
    <source>
        <dbReference type="PROSITE" id="PS51724"/>
    </source>
</evidence>
<dbReference type="Proteomes" id="UP001279860">
    <property type="component" value="Unassembled WGS sequence"/>
</dbReference>
<name>A0ABU4IXS4_9VIBR</name>
<keyword evidence="1" id="KW-0732">Signal</keyword>
<dbReference type="RefSeq" id="WP_038185260.1">
    <property type="nucleotide sequence ID" value="NZ_AP024904.1"/>
</dbReference>
<proteinExistence type="predicted"/>
<evidence type="ECO:0000256" key="1">
    <source>
        <dbReference type="SAM" id="SignalP"/>
    </source>
</evidence>
<accession>A0ABU4IXS4</accession>
<dbReference type="PROSITE" id="PS51724">
    <property type="entry name" value="SPOR"/>
    <property type="match status" value="1"/>
</dbReference>
<dbReference type="SUPFAM" id="SSF110997">
    <property type="entry name" value="Sporulation related repeat"/>
    <property type="match status" value="1"/>
</dbReference>
<protein>
    <submittedName>
        <fullName evidence="3">SPOR domain-containing protein</fullName>
    </submittedName>
</protein>
<gene>
    <name evidence="3" type="ORF">SBX64_16550</name>
</gene>
<evidence type="ECO:0000313" key="4">
    <source>
        <dbReference type="Proteomes" id="UP001279860"/>
    </source>
</evidence>
<feature type="domain" description="SPOR" evidence="2">
    <location>
        <begin position="93"/>
        <end position="173"/>
    </location>
</feature>
<keyword evidence="4" id="KW-1185">Reference proteome</keyword>
<dbReference type="InterPro" id="IPR036680">
    <property type="entry name" value="SPOR-like_sf"/>
</dbReference>
<dbReference type="InterPro" id="IPR007730">
    <property type="entry name" value="SPOR-like_dom"/>
</dbReference>